<dbReference type="PROSITE" id="PS51257">
    <property type="entry name" value="PROKAR_LIPOPROTEIN"/>
    <property type="match status" value="1"/>
</dbReference>
<organism evidence="1">
    <name type="scientific">Treponema denticola H-22</name>
    <dbReference type="NCBI Taxonomy" id="999432"/>
    <lineage>
        <taxon>Bacteria</taxon>
        <taxon>Pseudomonadati</taxon>
        <taxon>Spirochaetota</taxon>
        <taxon>Spirochaetia</taxon>
        <taxon>Spirochaetales</taxon>
        <taxon>Treponemataceae</taxon>
        <taxon>Treponema</taxon>
    </lineage>
</organism>
<dbReference type="Proteomes" id="UP000011705">
    <property type="component" value="Chromosome"/>
</dbReference>
<evidence type="ECO:0008006" key="2">
    <source>
        <dbReference type="Google" id="ProtNLM"/>
    </source>
</evidence>
<accession>A0A0E2E6A3</accession>
<dbReference type="EMBL" id="AGDV01000006">
    <property type="protein sequence ID" value="EMB35021.1"/>
    <property type="molecule type" value="Genomic_DNA"/>
</dbReference>
<comment type="caution">
    <text evidence="1">The sequence shown here is derived from an EMBL/GenBank/DDBJ whole genome shotgun (WGS) entry which is preliminary data.</text>
</comment>
<reference evidence="1" key="1">
    <citation type="submission" date="2012-01" db="EMBL/GenBank/DDBJ databases">
        <title>The Genome Sequence of Treponema denticola H-22.</title>
        <authorList>
            <consortium name="The Broad Institute Genome Sequencing Platform"/>
            <person name="Earl A."/>
            <person name="Ward D."/>
            <person name="Feldgarden M."/>
            <person name="Gevers D."/>
            <person name="Blanton J.M."/>
            <person name="Fenno C.J."/>
            <person name="Baranova O.V."/>
            <person name="Mathney J."/>
            <person name="Dewhirst F.E."/>
            <person name="Izard J."/>
            <person name="Young S.K."/>
            <person name="Zeng Q."/>
            <person name="Gargeya S."/>
            <person name="Fitzgerald M."/>
            <person name="Haas B."/>
            <person name="Abouelleil A."/>
            <person name="Alvarado L."/>
            <person name="Arachchi H.M."/>
            <person name="Berlin A."/>
            <person name="Chapman S.B."/>
            <person name="Gearin G."/>
            <person name="Goldberg J."/>
            <person name="Griggs A."/>
            <person name="Gujja S."/>
            <person name="Hansen M."/>
            <person name="Heiman D."/>
            <person name="Howarth C."/>
            <person name="Larimer J."/>
            <person name="Lui A."/>
            <person name="MacDonald P.J.P."/>
            <person name="McCowen C."/>
            <person name="Montmayeur A."/>
            <person name="Murphy C."/>
            <person name="Neiman D."/>
            <person name="Pearson M."/>
            <person name="Priest M."/>
            <person name="Roberts A."/>
            <person name="Saif S."/>
            <person name="Shea T."/>
            <person name="Sisk P."/>
            <person name="Stolte C."/>
            <person name="Sykes S."/>
            <person name="Wortman J."/>
            <person name="Nusbaum C."/>
            <person name="Birren B."/>
        </authorList>
    </citation>
    <scope>NUCLEOTIDE SEQUENCE [LARGE SCALE GENOMIC DNA]</scope>
    <source>
        <strain evidence="1">H-22</strain>
    </source>
</reference>
<name>A0A0E2E6A3_TREDN</name>
<gene>
    <name evidence="1" type="ORF">HMPREF9726_00787</name>
</gene>
<sequence length="231" mass="26250">MCRFVLNRGHMLGKKLLCLLSIFIFFSCGIDNIVYLEPPKLIHSPTGHTDPALMYFEFETSDKKNWGIGEFLGFEVYYRIYESETDCKNLIKNILQYNESNPANSVNYLLSSYNYKLLTYQGHSYQDRPIVLAPAASPANDRLVKFRLETVNSFSNDFDIAGTTQGKVLRQFGEEFTAAKHGDYDVQSSSNPSADSFYVAVFAATYGYDISFKPIYSELVSLGYVEIKKNT</sequence>
<dbReference type="HOGENOM" id="CLU_1199364_0_0_12"/>
<dbReference type="PATRIC" id="fig|999432.5.peg.816"/>
<dbReference type="RefSeq" id="WP_002683642.1">
    <property type="nucleotide sequence ID" value="NZ_CM001795.1"/>
</dbReference>
<proteinExistence type="predicted"/>
<dbReference type="AlphaFoldDB" id="A0A0E2E6A3"/>
<protein>
    <recommendedName>
        <fullName evidence="2">Lipoprotein</fullName>
    </recommendedName>
</protein>
<evidence type="ECO:0000313" key="1">
    <source>
        <dbReference type="EMBL" id="EMB35021.1"/>
    </source>
</evidence>